<evidence type="ECO:0008006" key="4">
    <source>
        <dbReference type="Google" id="ProtNLM"/>
    </source>
</evidence>
<proteinExistence type="predicted"/>
<accession>A0A1Y1CJB0</accession>
<reference evidence="2 3" key="1">
    <citation type="journal article" date="2018" name="Mar. Genomics">
        <title>Complete genome sequence of Marinifilaceae bacterium strain SPP2, isolated from the Antarctic marine sediment.</title>
        <authorList>
            <person name="Watanabe M."/>
            <person name="Kojima H."/>
            <person name="Fukui M."/>
        </authorList>
    </citation>
    <scope>NUCLEOTIDE SEQUENCE [LARGE SCALE GENOMIC DNA]</scope>
    <source>
        <strain evidence="2 3">SPP2</strain>
    </source>
</reference>
<sequence>MIFLLVFLSIYSYCVNAQVQPQESKYFFFIEPELMLGKTVSNYNDFPKTDAVQSVFLSVGIKDTRNLHSSQYYNHPTTGLSFSYSNFGNDSILGKAYGIMPFIQFHPWGHLQKAWSLKFGMGGSYFTKSYEDSEQNLAIGSKLTWSFQAFLYRELFALNRLNFRIGAGYLHSSNGHTKLPNMGLNSAHVSLSCQWNSRILISKKKDVYLGTDADPDRKYFINVRTGLGIHEYGGKSKPVGGEKGNVYSTALSGGILFKQHLKVRAGFTYRFYEHYYDQIEESANEDYIDSPSWNASNIYFHLGSEFLIGHFGLDIEGGLNLFKPFYSEYYKTYGGGASEVKYKLKKYFSSRMGLNFYFINTNKLPKNNFFIGANINANFGQADFSEVNFGYTYTFL</sequence>
<dbReference type="Pfam" id="PF09411">
    <property type="entry name" value="PagL"/>
    <property type="match status" value="1"/>
</dbReference>
<reference evidence="3" key="2">
    <citation type="journal article" date="2020" name="Antonie Van Leeuwenhoek">
        <title>Labilibaculum antarcticum sp. nov., a novel facultative anaerobic, psychrotorelant bacterium isolated from marine sediment of Antarctica.</title>
        <authorList>
            <person name="Watanabe M."/>
            <person name="Kojima H."/>
            <person name="Fukui M."/>
        </authorList>
    </citation>
    <scope>NUCLEOTIDE SEQUENCE [LARGE SCALE GENOMIC DNA]</scope>
    <source>
        <strain evidence="3">SPP2</strain>
    </source>
</reference>
<gene>
    <name evidence="2" type="ORF">ALGA_2135</name>
</gene>
<evidence type="ECO:0000313" key="3">
    <source>
        <dbReference type="Proteomes" id="UP000218267"/>
    </source>
</evidence>
<dbReference type="KEGG" id="mbas:ALGA_2135"/>
<dbReference type="InterPro" id="IPR018550">
    <property type="entry name" value="Lipid-A_deacylase-rel"/>
</dbReference>
<name>A0A1Y1CJB0_9BACT</name>
<dbReference type="EMBL" id="AP018042">
    <property type="protein sequence ID" value="BAX80476.1"/>
    <property type="molecule type" value="Genomic_DNA"/>
</dbReference>
<keyword evidence="3" id="KW-1185">Reference proteome</keyword>
<evidence type="ECO:0000256" key="1">
    <source>
        <dbReference type="SAM" id="SignalP"/>
    </source>
</evidence>
<organism evidence="2 3">
    <name type="scientific">Labilibaculum antarcticum</name>
    <dbReference type="NCBI Taxonomy" id="1717717"/>
    <lineage>
        <taxon>Bacteria</taxon>
        <taxon>Pseudomonadati</taxon>
        <taxon>Bacteroidota</taxon>
        <taxon>Bacteroidia</taxon>
        <taxon>Marinilabiliales</taxon>
        <taxon>Marinifilaceae</taxon>
        <taxon>Labilibaculum</taxon>
    </lineage>
</organism>
<feature type="chain" id="PRO_5012937285" description="Deacylase" evidence="1">
    <location>
        <begin position="18"/>
        <end position="396"/>
    </location>
</feature>
<keyword evidence="1" id="KW-0732">Signal</keyword>
<dbReference type="Proteomes" id="UP000218267">
    <property type="component" value="Chromosome"/>
</dbReference>
<protein>
    <recommendedName>
        <fullName evidence="4">Deacylase</fullName>
    </recommendedName>
</protein>
<evidence type="ECO:0000313" key="2">
    <source>
        <dbReference type="EMBL" id="BAX80476.1"/>
    </source>
</evidence>
<dbReference type="Gene3D" id="2.40.160.20">
    <property type="match status" value="1"/>
</dbReference>
<feature type="signal peptide" evidence="1">
    <location>
        <begin position="1"/>
        <end position="17"/>
    </location>
</feature>
<dbReference type="AlphaFoldDB" id="A0A1Y1CJB0"/>